<dbReference type="SUPFAM" id="SSF52151">
    <property type="entry name" value="FabD/lysophospholipase-like"/>
    <property type="match status" value="1"/>
</dbReference>
<dbReference type="InterPro" id="IPR045943">
    <property type="entry name" value="DUF6363"/>
</dbReference>
<keyword evidence="1 4" id="KW-0378">Hydrolase</keyword>
<feature type="active site" description="Nucleophile" evidence="4">
    <location>
        <position position="39"/>
    </location>
</feature>
<dbReference type="PANTHER" id="PTHR14226:SF25">
    <property type="entry name" value="PHOSPHOESTERASE"/>
    <property type="match status" value="1"/>
</dbReference>
<dbReference type="AlphaFoldDB" id="A0A1M4Z176"/>
<dbReference type="Pfam" id="PF19890">
    <property type="entry name" value="DUF6363"/>
    <property type="match status" value="1"/>
</dbReference>
<dbReference type="InterPro" id="IPR002641">
    <property type="entry name" value="PNPLA_dom"/>
</dbReference>
<dbReference type="Pfam" id="PF01734">
    <property type="entry name" value="Patatin"/>
    <property type="match status" value="1"/>
</dbReference>
<dbReference type="PANTHER" id="PTHR14226">
    <property type="entry name" value="NEUROPATHY TARGET ESTERASE/SWISS CHEESE D.MELANOGASTER"/>
    <property type="match status" value="1"/>
</dbReference>
<dbReference type="InterPro" id="IPR050301">
    <property type="entry name" value="NTE"/>
</dbReference>
<accession>A0A1M4Z176</accession>
<dbReference type="InterPro" id="IPR037483">
    <property type="entry name" value="YjjU-like"/>
</dbReference>
<organism evidence="6 7">
    <name type="scientific">Clostridium fallax</name>
    <dbReference type="NCBI Taxonomy" id="1533"/>
    <lineage>
        <taxon>Bacteria</taxon>
        <taxon>Bacillati</taxon>
        <taxon>Bacillota</taxon>
        <taxon>Clostridia</taxon>
        <taxon>Eubacteriales</taxon>
        <taxon>Clostridiaceae</taxon>
        <taxon>Clostridium</taxon>
    </lineage>
</organism>
<dbReference type="GO" id="GO:0016787">
    <property type="term" value="F:hydrolase activity"/>
    <property type="evidence" value="ECO:0007669"/>
    <property type="project" value="UniProtKB-UniRule"/>
</dbReference>
<evidence type="ECO:0000256" key="1">
    <source>
        <dbReference type="ARBA" id="ARBA00022801"/>
    </source>
</evidence>
<dbReference type="Proteomes" id="UP000184035">
    <property type="component" value="Unassembled WGS sequence"/>
</dbReference>
<dbReference type="CDD" id="cd07208">
    <property type="entry name" value="Pat_hypo_Ecoli_yjju_like"/>
    <property type="match status" value="1"/>
</dbReference>
<dbReference type="Gene3D" id="3.40.1090.10">
    <property type="entry name" value="Cytosolic phospholipase A2 catalytic domain"/>
    <property type="match status" value="2"/>
</dbReference>
<name>A0A1M4Z176_9CLOT</name>
<keyword evidence="7" id="KW-1185">Reference proteome</keyword>
<evidence type="ECO:0000259" key="5">
    <source>
        <dbReference type="PROSITE" id="PS51635"/>
    </source>
</evidence>
<feature type="domain" description="PNPLA" evidence="5">
    <location>
        <begin position="6"/>
        <end position="172"/>
    </location>
</feature>
<dbReference type="GO" id="GO:0016042">
    <property type="term" value="P:lipid catabolic process"/>
    <property type="evidence" value="ECO:0007669"/>
    <property type="project" value="UniProtKB-UniRule"/>
</dbReference>
<dbReference type="OrthoDB" id="9802424at2"/>
<proteinExistence type="predicted"/>
<dbReference type="InterPro" id="IPR016035">
    <property type="entry name" value="Acyl_Trfase/lysoPLipase"/>
</dbReference>
<feature type="short sequence motif" description="GXGXXG" evidence="4">
    <location>
        <begin position="10"/>
        <end position="15"/>
    </location>
</feature>
<gene>
    <name evidence="6" type="ORF">SAMN05443638_13514</name>
</gene>
<evidence type="ECO:0000313" key="6">
    <source>
        <dbReference type="EMBL" id="SHF11833.1"/>
    </source>
</evidence>
<evidence type="ECO:0000313" key="7">
    <source>
        <dbReference type="Proteomes" id="UP000184035"/>
    </source>
</evidence>
<dbReference type="RefSeq" id="WP_072897582.1">
    <property type="nucleotide sequence ID" value="NZ_FQVM01000035.1"/>
</dbReference>
<feature type="short sequence motif" description="DGA/G" evidence="4">
    <location>
        <begin position="159"/>
        <end position="161"/>
    </location>
</feature>
<reference evidence="6 7" key="1">
    <citation type="submission" date="2016-11" db="EMBL/GenBank/DDBJ databases">
        <authorList>
            <person name="Jaros S."/>
            <person name="Januszkiewicz K."/>
            <person name="Wedrychowicz H."/>
        </authorList>
    </citation>
    <scope>NUCLEOTIDE SEQUENCE [LARGE SCALE GENOMIC DNA]</scope>
    <source>
        <strain evidence="6 7">DSM 2631</strain>
    </source>
</reference>
<dbReference type="EMBL" id="FQVM01000035">
    <property type="protein sequence ID" value="SHF11833.1"/>
    <property type="molecule type" value="Genomic_DNA"/>
</dbReference>
<evidence type="ECO:0000256" key="3">
    <source>
        <dbReference type="ARBA" id="ARBA00023098"/>
    </source>
</evidence>
<evidence type="ECO:0000256" key="4">
    <source>
        <dbReference type="PROSITE-ProRule" id="PRU01161"/>
    </source>
</evidence>
<feature type="active site" description="Proton acceptor" evidence="4">
    <location>
        <position position="159"/>
    </location>
</feature>
<dbReference type="PROSITE" id="PS51635">
    <property type="entry name" value="PNPLA"/>
    <property type="match status" value="1"/>
</dbReference>
<evidence type="ECO:0000256" key="2">
    <source>
        <dbReference type="ARBA" id="ARBA00022963"/>
    </source>
</evidence>
<keyword evidence="2 4" id="KW-0442">Lipid degradation</keyword>
<dbReference type="STRING" id="1533.SAMN05443638_13514"/>
<protein>
    <submittedName>
        <fullName evidence="6">Predicted phospholipase, patatin/cPLA2 family</fullName>
    </submittedName>
</protein>
<feature type="short sequence motif" description="GXSXG" evidence="4">
    <location>
        <begin position="37"/>
        <end position="41"/>
    </location>
</feature>
<sequence>MKKIALVLEGGGMRGVYTAGVIDYFIENHIELPYVIGVSAGACHGSGYVSKQLGRGKRSTIDYIGDKRYLSFKNLIKDKSIFGMNFIFDELPKKLEPYDLEALSNFKGTFNVVATDCNTGQAVYIDCKNTKNAFMAMRASSSLPLVSPIVKYEGKELMDGAVADSIPIEKALNDGCDKAIVVLTRNKDFKMEPLRKVKALIKIKYRKYPKYIKAVMSRYIRYNKTLEFIDKLENEGRVLVIRPSKRLQVDRFEKNKSKLESLYNNGYEDAKNINDKIKLFLEDN</sequence>
<keyword evidence="3 4" id="KW-0443">Lipid metabolism</keyword>